<dbReference type="EMBL" id="CP061275">
    <property type="protein sequence ID" value="QNS01683.1"/>
    <property type="molecule type" value="Genomic_DNA"/>
</dbReference>
<accession>A0A7H1AYX8</accession>
<keyword evidence="4 7" id="KW-0689">Ribosomal protein</keyword>
<dbReference type="InterPro" id="IPR057268">
    <property type="entry name" value="Ribosomal_L18"/>
</dbReference>
<dbReference type="HAMAP" id="MF_01337_B">
    <property type="entry name" value="Ribosomal_uL18_B"/>
    <property type="match status" value="1"/>
</dbReference>
<dbReference type="Proteomes" id="UP000516346">
    <property type="component" value="Chromosome"/>
</dbReference>
<gene>
    <name evidence="7 8" type="primary">rplR</name>
    <name evidence="8" type="ORF">ICW73_01695</name>
</gene>
<protein>
    <recommendedName>
        <fullName evidence="6 7">Large ribosomal subunit protein uL18</fullName>
    </recommendedName>
</protein>
<dbReference type="SUPFAM" id="SSF53137">
    <property type="entry name" value="Translational machinery components"/>
    <property type="match status" value="1"/>
</dbReference>
<evidence type="ECO:0000313" key="9">
    <source>
        <dbReference type="Proteomes" id="UP000516346"/>
    </source>
</evidence>
<dbReference type="CDD" id="cd00432">
    <property type="entry name" value="Ribosomal_L18_L5e"/>
    <property type="match status" value="1"/>
</dbReference>
<dbReference type="AlphaFoldDB" id="A0A7H1AYX8"/>
<dbReference type="GO" id="GO:0008097">
    <property type="term" value="F:5S rRNA binding"/>
    <property type="evidence" value="ECO:0007669"/>
    <property type="project" value="TreeGrafter"/>
</dbReference>
<name>A0A7H1AYX8_9GAMM</name>
<comment type="similarity">
    <text evidence="1 7">Belongs to the universal ribosomal protein uL18 family.</text>
</comment>
<proteinExistence type="inferred from homology"/>
<dbReference type="InterPro" id="IPR005484">
    <property type="entry name" value="Ribosomal_uL18_bac/plant/anim"/>
</dbReference>
<evidence type="ECO:0000256" key="3">
    <source>
        <dbReference type="ARBA" id="ARBA00022884"/>
    </source>
</evidence>
<dbReference type="Gene3D" id="3.30.420.100">
    <property type="match status" value="1"/>
</dbReference>
<dbReference type="PANTHER" id="PTHR12899:SF3">
    <property type="entry name" value="LARGE RIBOSOMAL SUBUNIT PROTEIN UL18M"/>
    <property type="match status" value="1"/>
</dbReference>
<dbReference type="PANTHER" id="PTHR12899">
    <property type="entry name" value="39S RIBOSOMAL PROTEIN L18, MITOCHONDRIAL"/>
    <property type="match status" value="1"/>
</dbReference>
<dbReference type="NCBIfam" id="TIGR00060">
    <property type="entry name" value="L18_bact"/>
    <property type="match status" value="1"/>
</dbReference>
<organism evidence="8 9">
    <name type="scientific">Buchnera aphidicola</name>
    <name type="common">Pentalonia nigronervosa</name>
    <dbReference type="NCBI Taxonomy" id="1309793"/>
    <lineage>
        <taxon>Bacteria</taxon>
        <taxon>Pseudomonadati</taxon>
        <taxon>Pseudomonadota</taxon>
        <taxon>Gammaproteobacteria</taxon>
        <taxon>Enterobacterales</taxon>
        <taxon>Erwiniaceae</taxon>
        <taxon>Buchnera</taxon>
    </lineage>
</organism>
<keyword evidence="3 7" id="KW-0694">RNA-binding</keyword>
<dbReference type="Pfam" id="PF00861">
    <property type="entry name" value="Ribosomal_L18p"/>
    <property type="match status" value="1"/>
</dbReference>
<keyword evidence="2 7" id="KW-0699">rRNA-binding</keyword>
<comment type="function">
    <text evidence="7">This is one of the proteins that bind and probably mediate the attachment of the 5S RNA into the large ribosomal subunit, where it forms part of the central protuberance.</text>
</comment>
<reference evidence="8 9" key="1">
    <citation type="submission" date="2020-09" db="EMBL/GenBank/DDBJ databases">
        <title>Genome sequence of the banana aphid, Pentalonia nigronervosa Coquerel (Hemiptera: Aphididae) and its symbionts.</title>
        <authorList>
            <person name="Mathers T.C."/>
            <person name="Mugford S.T."/>
            <person name="Hogenhout S.A."/>
            <person name="Tripathi L."/>
        </authorList>
    </citation>
    <scope>NUCLEOTIDE SEQUENCE [LARGE SCALE GENOMIC DNA]</scope>
    <source>
        <strain evidence="8">Ba4</strain>
    </source>
</reference>
<evidence type="ECO:0000256" key="5">
    <source>
        <dbReference type="ARBA" id="ARBA00023274"/>
    </source>
</evidence>
<dbReference type="GO" id="GO:0022625">
    <property type="term" value="C:cytosolic large ribosomal subunit"/>
    <property type="evidence" value="ECO:0007669"/>
    <property type="project" value="TreeGrafter"/>
</dbReference>
<dbReference type="GO" id="GO:0003735">
    <property type="term" value="F:structural constituent of ribosome"/>
    <property type="evidence" value="ECO:0007669"/>
    <property type="project" value="InterPro"/>
</dbReference>
<dbReference type="FunFam" id="3.30.420.100:FF:000001">
    <property type="entry name" value="50S ribosomal protein L18"/>
    <property type="match status" value="1"/>
</dbReference>
<evidence type="ECO:0000256" key="4">
    <source>
        <dbReference type="ARBA" id="ARBA00022980"/>
    </source>
</evidence>
<evidence type="ECO:0000256" key="7">
    <source>
        <dbReference type="HAMAP-Rule" id="MF_01337"/>
    </source>
</evidence>
<dbReference type="InterPro" id="IPR004389">
    <property type="entry name" value="Ribosomal_uL18_bac-type"/>
</dbReference>
<comment type="subunit">
    <text evidence="7">Part of the 50S ribosomal subunit; part of the 5S rRNA/L5/L18/L25 subcomplex. Contacts the 5S and 23S rRNAs.</text>
</comment>
<evidence type="ECO:0000256" key="2">
    <source>
        <dbReference type="ARBA" id="ARBA00022730"/>
    </source>
</evidence>
<sequence>MMFFRNKKIISRIRRSNKTRKKIQNLGVVRLTVHRTLRHIYAQIISSEFKVLACASTVEKKIRCGLKYTGNKEAAFIIGKTIAERALLKKIRHVSFDRSGFKYHGRVKELAESARSFGLKF</sequence>
<evidence type="ECO:0000313" key="8">
    <source>
        <dbReference type="EMBL" id="QNS01683.1"/>
    </source>
</evidence>
<evidence type="ECO:0000256" key="6">
    <source>
        <dbReference type="ARBA" id="ARBA00035197"/>
    </source>
</evidence>
<keyword evidence="5 7" id="KW-0687">Ribonucleoprotein</keyword>
<evidence type="ECO:0000256" key="1">
    <source>
        <dbReference type="ARBA" id="ARBA00007116"/>
    </source>
</evidence>
<dbReference type="GO" id="GO:0006412">
    <property type="term" value="P:translation"/>
    <property type="evidence" value="ECO:0007669"/>
    <property type="project" value="UniProtKB-UniRule"/>
</dbReference>